<evidence type="ECO:0000313" key="4">
    <source>
        <dbReference type="Proteomes" id="UP001196509"/>
    </source>
</evidence>
<sequence length="329" mass="36638">MSVSTSPFFSVIVPLYNKRDYILQAVESVLAQGYTDLELLVVDDGSTDGSAELLEAHVSDIRLRVIRQLNKGGAGGQARNTGMAEARGEWFAFLDADDLWLPNHLEELAIIALYVGRPALISTKPIEMPTGVIVKPDLRKESCISELNYFEAAGRQIGQNNCSSSAIHREVFERVGGFINVRSGPDLEYWSRVALEYPYALSDRTTSVYCRGNMGNMEQIASQNTDKPPPSLNKLADVSPSLAMLSDKATENPSLFEREDIRAYINGRLRSGMRNKIRQSLPRQARALRRLMFDPVDRQTQVLTIAAWLPTAVLQLLNAGYGLARSRRF</sequence>
<name>A0AAE3CZX5_9HYPH</name>
<dbReference type="Pfam" id="PF00535">
    <property type="entry name" value="Glycos_transf_2"/>
    <property type="match status" value="1"/>
</dbReference>
<keyword evidence="1" id="KW-0472">Membrane</keyword>
<organism evidence="3 4">
    <name type="scientific">Flavimaribacter sediminis</name>
    <dbReference type="NCBI Taxonomy" id="2865987"/>
    <lineage>
        <taxon>Bacteria</taxon>
        <taxon>Pseudomonadati</taxon>
        <taxon>Pseudomonadota</taxon>
        <taxon>Alphaproteobacteria</taxon>
        <taxon>Hyphomicrobiales</taxon>
        <taxon>Rhizobiaceae</taxon>
        <taxon>Flavimaribacter</taxon>
    </lineage>
</organism>
<evidence type="ECO:0000313" key="3">
    <source>
        <dbReference type="EMBL" id="MBW8636203.1"/>
    </source>
</evidence>
<dbReference type="InterPro" id="IPR050834">
    <property type="entry name" value="Glycosyltransf_2"/>
</dbReference>
<dbReference type="PANTHER" id="PTHR43685:SF2">
    <property type="entry name" value="GLYCOSYLTRANSFERASE 2-LIKE DOMAIN-CONTAINING PROTEIN"/>
    <property type="match status" value="1"/>
</dbReference>
<proteinExistence type="predicted"/>
<comment type="caution">
    <text evidence="3">The sequence shown here is derived from an EMBL/GenBank/DDBJ whole genome shotgun (WGS) entry which is preliminary data.</text>
</comment>
<dbReference type="RefSeq" id="WP_220226905.1">
    <property type="nucleotide sequence ID" value="NZ_JAICBX010000001.1"/>
</dbReference>
<dbReference type="InterPro" id="IPR029044">
    <property type="entry name" value="Nucleotide-diphossugar_trans"/>
</dbReference>
<dbReference type="EMBL" id="JAICBX010000001">
    <property type="protein sequence ID" value="MBW8636203.1"/>
    <property type="molecule type" value="Genomic_DNA"/>
</dbReference>
<feature type="domain" description="Glycosyltransferase 2-like" evidence="2">
    <location>
        <begin position="10"/>
        <end position="109"/>
    </location>
</feature>
<keyword evidence="4" id="KW-1185">Reference proteome</keyword>
<dbReference type="SUPFAM" id="SSF53448">
    <property type="entry name" value="Nucleotide-diphospho-sugar transferases"/>
    <property type="match status" value="1"/>
</dbReference>
<evidence type="ECO:0000259" key="2">
    <source>
        <dbReference type="Pfam" id="PF00535"/>
    </source>
</evidence>
<gene>
    <name evidence="3" type="ORF">K1W69_03305</name>
</gene>
<dbReference type="Proteomes" id="UP001196509">
    <property type="component" value="Unassembled WGS sequence"/>
</dbReference>
<dbReference type="Gene3D" id="3.90.550.10">
    <property type="entry name" value="Spore Coat Polysaccharide Biosynthesis Protein SpsA, Chain A"/>
    <property type="match status" value="1"/>
</dbReference>
<dbReference type="InterPro" id="IPR001173">
    <property type="entry name" value="Glyco_trans_2-like"/>
</dbReference>
<accession>A0AAE3CZX5</accession>
<keyword evidence="1" id="KW-1133">Transmembrane helix</keyword>
<protein>
    <submittedName>
        <fullName evidence="3">Glycosyltransferase family 2 protein</fullName>
    </submittedName>
</protein>
<dbReference type="CDD" id="cd00761">
    <property type="entry name" value="Glyco_tranf_GTA_type"/>
    <property type="match status" value="1"/>
</dbReference>
<evidence type="ECO:0000256" key="1">
    <source>
        <dbReference type="SAM" id="Phobius"/>
    </source>
</evidence>
<feature type="transmembrane region" description="Helical" evidence="1">
    <location>
        <begin position="305"/>
        <end position="324"/>
    </location>
</feature>
<dbReference type="AlphaFoldDB" id="A0AAE3CZX5"/>
<reference evidence="3" key="1">
    <citation type="submission" date="2021-08" db="EMBL/GenBank/DDBJ databases">
        <title>Hoeflea bacterium WL0058 sp. nov., isolated from the sediment.</title>
        <authorList>
            <person name="Wang L."/>
            <person name="Zhang D."/>
        </authorList>
    </citation>
    <scope>NUCLEOTIDE SEQUENCE</scope>
    <source>
        <strain evidence="3">WL0058</strain>
    </source>
</reference>
<dbReference type="PANTHER" id="PTHR43685">
    <property type="entry name" value="GLYCOSYLTRANSFERASE"/>
    <property type="match status" value="1"/>
</dbReference>
<keyword evidence="1" id="KW-0812">Transmembrane</keyword>